<dbReference type="InterPro" id="IPR012338">
    <property type="entry name" value="Beta-lactam/transpept-like"/>
</dbReference>
<keyword evidence="1" id="KW-0472">Membrane</keyword>
<keyword evidence="1" id="KW-0812">Transmembrane</keyword>
<dbReference type="OrthoDB" id="119951at2"/>
<evidence type="ECO:0000313" key="5">
    <source>
        <dbReference type="Proteomes" id="UP000252387"/>
    </source>
</evidence>
<accession>A0A368KIZ3</accession>
<protein>
    <submittedName>
        <fullName evidence="4">Serine hydrolase</fullName>
    </submittedName>
</protein>
<dbReference type="Gene3D" id="3.40.710.10">
    <property type="entry name" value="DD-peptidase/beta-lactamase superfamily"/>
    <property type="match status" value="1"/>
</dbReference>
<keyword evidence="2" id="KW-0732">Signal</keyword>
<name>A0A368KIZ3_9GAMM</name>
<feature type="transmembrane region" description="Helical" evidence="1">
    <location>
        <begin position="642"/>
        <end position="662"/>
    </location>
</feature>
<sequence>MNRALKGLVAFVTTVALGTALAQQATPAAAASATPVADMMQPADSTPALTAQDLGSLFDGLMPYALHRNDIAGGVVAVVKDGRVLFARGYGYADLARRIPVSADSTLFRPGSTSKLFTWIAVMQLVEQGKLDLDRDVNDYLDFRIPAWHGKPITLRELMTHTPGFEDVTRGLMPATPDQVNLERYLKERLPARIFPPGELVAYSNYGCGVAGYIVQRIAGEPYEQYVEQHILKPLGMDHSTFTQPLSPALAPLMSKGYLRASDGKPQPFELVDPAPAGAMSTTAADMAKFMIAQLQDGRYGDTGILQPATTRLMHSPQYAPAPDMPGFDLGFYQEDRNGLRIIGHAGDTVVFHSDLHLLLDKNVGLFLSFNSAGNPDAGGTLTLRRSIFHAFLDRYFPSPLPARTPAPASAKTDAARVAGWYQSTRRNDSAMKLFNLLSQFQVAAAPDGTLTVSPMLVDTAGQPLRWREVAPLQYREVNGRDQLRFVAGADGRIRYWTTTYIPAVMLFQRMPAARGKGTVLPLAGLSMLVVLLALASWGLGRWLRRHYHATLKLPPGLHRTRLYSRLGALVLFLDLIGWFVLLGSVGTHLSLLLQGGAAPWMTLLYVIGVVALLGVLAIVLHAVNGWRLAARSLRVRLGETVLALAALYLGWFILAFGLVSFNTHF</sequence>
<feature type="domain" description="Beta-lactamase-related" evidence="3">
    <location>
        <begin position="67"/>
        <end position="382"/>
    </location>
</feature>
<dbReference type="PANTHER" id="PTHR46825:SF9">
    <property type="entry name" value="BETA-LACTAMASE-RELATED DOMAIN-CONTAINING PROTEIN"/>
    <property type="match status" value="1"/>
</dbReference>
<organism evidence="4 5">
    <name type="scientific">Rhodanobacter denitrificans</name>
    <dbReference type="NCBI Taxonomy" id="666685"/>
    <lineage>
        <taxon>Bacteria</taxon>
        <taxon>Pseudomonadati</taxon>
        <taxon>Pseudomonadota</taxon>
        <taxon>Gammaproteobacteria</taxon>
        <taxon>Lysobacterales</taxon>
        <taxon>Rhodanobacteraceae</taxon>
        <taxon>Rhodanobacter</taxon>
    </lineage>
</organism>
<dbReference type="GO" id="GO:0016787">
    <property type="term" value="F:hydrolase activity"/>
    <property type="evidence" value="ECO:0007669"/>
    <property type="project" value="UniProtKB-KW"/>
</dbReference>
<dbReference type="InterPro" id="IPR001466">
    <property type="entry name" value="Beta-lactam-related"/>
</dbReference>
<evidence type="ECO:0000313" key="4">
    <source>
        <dbReference type="EMBL" id="RCS30663.1"/>
    </source>
</evidence>
<feature type="chain" id="PRO_5017042739" evidence="2">
    <location>
        <begin position="23"/>
        <end position="666"/>
    </location>
</feature>
<dbReference type="AlphaFoldDB" id="A0A368KIZ3"/>
<dbReference type="EMBL" id="QFWQ01000003">
    <property type="protein sequence ID" value="RCS30663.1"/>
    <property type="molecule type" value="Genomic_DNA"/>
</dbReference>
<evidence type="ECO:0000256" key="2">
    <source>
        <dbReference type="SAM" id="SignalP"/>
    </source>
</evidence>
<keyword evidence="4" id="KW-0378">Hydrolase</keyword>
<feature type="transmembrane region" description="Helical" evidence="1">
    <location>
        <begin position="520"/>
        <end position="543"/>
    </location>
</feature>
<proteinExistence type="predicted"/>
<dbReference type="Proteomes" id="UP000252387">
    <property type="component" value="Unassembled WGS sequence"/>
</dbReference>
<keyword evidence="1" id="KW-1133">Transmembrane helix</keyword>
<keyword evidence="5" id="KW-1185">Reference proteome</keyword>
<evidence type="ECO:0000256" key="1">
    <source>
        <dbReference type="SAM" id="Phobius"/>
    </source>
</evidence>
<comment type="caution">
    <text evidence="4">The sequence shown here is derived from an EMBL/GenBank/DDBJ whole genome shotgun (WGS) entry which is preliminary data.</text>
</comment>
<feature type="signal peptide" evidence="2">
    <location>
        <begin position="1"/>
        <end position="22"/>
    </location>
</feature>
<gene>
    <name evidence="4" type="ORF">DEO45_02480</name>
</gene>
<feature type="transmembrane region" description="Helical" evidence="1">
    <location>
        <begin position="598"/>
        <end position="621"/>
    </location>
</feature>
<dbReference type="InterPro" id="IPR050491">
    <property type="entry name" value="AmpC-like"/>
</dbReference>
<dbReference type="RefSeq" id="WP_114340743.1">
    <property type="nucleotide sequence ID" value="NZ_QFWQ01000003.1"/>
</dbReference>
<reference evidence="4 5" key="1">
    <citation type="submission" date="2018-05" db="EMBL/GenBank/DDBJ databases">
        <title>Draft genome sequence of Rhodanobacter denitrificans Yn1 isolated from gold copper mine.</title>
        <authorList>
            <person name="Yang N."/>
            <person name="Mazhar H.S."/>
            <person name="Rensing C."/>
        </authorList>
    </citation>
    <scope>NUCLEOTIDE SEQUENCE [LARGE SCALE GENOMIC DNA]</scope>
    <source>
        <strain evidence="4 5">Yn1</strain>
    </source>
</reference>
<dbReference type="Pfam" id="PF00144">
    <property type="entry name" value="Beta-lactamase"/>
    <property type="match status" value="1"/>
</dbReference>
<dbReference type="PANTHER" id="PTHR46825">
    <property type="entry name" value="D-ALANYL-D-ALANINE-CARBOXYPEPTIDASE/ENDOPEPTIDASE AMPH"/>
    <property type="match status" value="1"/>
</dbReference>
<dbReference type="SUPFAM" id="SSF56601">
    <property type="entry name" value="beta-lactamase/transpeptidase-like"/>
    <property type="match status" value="1"/>
</dbReference>
<evidence type="ECO:0000259" key="3">
    <source>
        <dbReference type="Pfam" id="PF00144"/>
    </source>
</evidence>
<feature type="transmembrane region" description="Helical" evidence="1">
    <location>
        <begin position="563"/>
        <end position="586"/>
    </location>
</feature>